<name>M2X1W7_GALSU</name>
<evidence type="ECO:0000256" key="2">
    <source>
        <dbReference type="SAM" id="MobiDB-lite"/>
    </source>
</evidence>
<feature type="compositionally biased region" description="Basic and acidic residues" evidence="2">
    <location>
        <begin position="20"/>
        <end position="40"/>
    </location>
</feature>
<feature type="domain" description="Cwf19-like C-terminal" evidence="4">
    <location>
        <begin position="177"/>
        <end position="301"/>
    </location>
</feature>
<dbReference type="EMBL" id="KB454500">
    <property type="protein sequence ID" value="EME30335.1"/>
    <property type="molecule type" value="Genomic_DNA"/>
</dbReference>
<dbReference type="PANTHER" id="PTHR12072:SF5">
    <property type="entry name" value="CWF19-LIKE PROTEIN 2"/>
    <property type="match status" value="1"/>
</dbReference>
<dbReference type="PANTHER" id="PTHR12072">
    <property type="entry name" value="CWF19, CELL CYCLE CONTROL PROTEIN"/>
    <property type="match status" value="1"/>
</dbReference>
<dbReference type="GO" id="GO:0071014">
    <property type="term" value="C:post-mRNA release spliceosomal complex"/>
    <property type="evidence" value="ECO:0007669"/>
    <property type="project" value="TreeGrafter"/>
</dbReference>
<dbReference type="InterPro" id="IPR006767">
    <property type="entry name" value="Cwf19-like_C_dom-2"/>
</dbReference>
<evidence type="ECO:0000313" key="6">
    <source>
        <dbReference type="Proteomes" id="UP000030680"/>
    </source>
</evidence>
<dbReference type="STRING" id="130081.M2X1W7"/>
<accession>M2X1W7</accession>
<organism evidence="5 6">
    <name type="scientific">Galdieria sulphuraria</name>
    <name type="common">Red alga</name>
    <dbReference type="NCBI Taxonomy" id="130081"/>
    <lineage>
        <taxon>Eukaryota</taxon>
        <taxon>Rhodophyta</taxon>
        <taxon>Bangiophyceae</taxon>
        <taxon>Galdieriales</taxon>
        <taxon>Galdieriaceae</taxon>
        <taxon>Galdieria</taxon>
    </lineage>
</organism>
<dbReference type="RefSeq" id="XP_005706855.1">
    <property type="nucleotide sequence ID" value="XM_005706798.1"/>
</dbReference>
<dbReference type="InterPro" id="IPR006768">
    <property type="entry name" value="Cwf19-like_C_dom-1"/>
</dbReference>
<dbReference type="GO" id="GO:0000398">
    <property type="term" value="P:mRNA splicing, via spliceosome"/>
    <property type="evidence" value="ECO:0007669"/>
    <property type="project" value="TreeGrafter"/>
</dbReference>
<dbReference type="Proteomes" id="UP000030680">
    <property type="component" value="Unassembled WGS sequence"/>
</dbReference>
<gene>
    <name evidence="5" type="ORF">Gasu_22440</name>
</gene>
<dbReference type="GeneID" id="17089069"/>
<sequence>MKAKFHKPQGFQETTTKNTTLKDKVGENKNIEERIKDTKNNRSVAEALRTKLKSAGQATKTTTSAVTEERQLVRESNVENNSESEEDSRHKNHKRLNEELYRMLREERVCSTSNKEILARYASQEKLIKGLEESETEDIIAETYVSENSTKAKRSKFNTTKQLERNNLASSRVLHNESFERTLEQCRFCFENLAHFQLKHLLISFGNFTYLSLVREGSLVKGHCFISTTTHHVSSRQLSEEIFEEVVNFKKSLYQMFFETEKKEVIFFETCKDLQRQKQHLVIDCVPLSRADASECPAFFKKAILESESEWSDNKKLIETEGWHGLRNRIPENFPYFYVQFGSSGGYCHVIEDERSFPWNFGRQVVAGILKMDPPSSRMALASSYTMEQDMERLKWFLTRYESYDWTRLLDESH</sequence>
<dbReference type="InterPro" id="IPR040194">
    <property type="entry name" value="Cwf19-like"/>
</dbReference>
<dbReference type="AlphaFoldDB" id="M2X1W7"/>
<evidence type="ECO:0008006" key="7">
    <source>
        <dbReference type="Google" id="ProtNLM"/>
    </source>
</evidence>
<dbReference type="OMA" id="SQNTHED"/>
<evidence type="ECO:0000259" key="4">
    <source>
        <dbReference type="Pfam" id="PF04677"/>
    </source>
</evidence>
<keyword evidence="6" id="KW-1185">Reference proteome</keyword>
<dbReference type="Pfam" id="PF04677">
    <property type="entry name" value="CwfJ_C_1"/>
    <property type="match status" value="1"/>
</dbReference>
<reference evidence="6" key="1">
    <citation type="journal article" date="2013" name="Science">
        <title>Gene transfer from bacteria and archaea facilitated evolution of an extremophilic eukaryote.</title>
        <authorList>
            <person name="Schonknecht G."/>
            <person name="Chen W.H."/>
            <person name="Ternes C.M."/>
            <person name="Barbier G.G."/>
            <person name="Shrestha R.P."/>
            <person name="Stanke M."/>
            <person name="Brautigam A."/>
            <person name="Baker B.J."/>
            <person name="Banfield J.F."/>
            <person name="Garavito R.M."/>
            <person name="Carr K."/>
            <person name="Wilkerson C."/>
            <person name="Rensing S.A."/>
            <person name="Gagneul D."/>
            <person name="Dickenson N.E."/>
            <person name="Oesterhelt C."/>
            <person name="Lercher M.J."/>
            <person name="Weber A.P."/>
        </authorList>
    </citation>
    <scope>NUCLEOTIDE SEQUENCE [LARGE SCALE GENOMIC DNA]</scope>
    <source>
        <strain evidence="6">074W</strain>
    </source>
</reference>
<evidence type="ECO:0000256" key="1">
    <source>
        <dbReference type="ARBA" id="ARBA00006795"/>
    </source>
</evidence>
<dbReference type="OrthoDB" id="2113965at2759"/>
<feature type="compositionally biased region" description="Polar residues" evidence="2">
    <location>
        <begin position="56"/>
        <end position="66"/>
    </location>
</feature>
<dbReference type="Gramene" id="EME30335">
    <property type="protein sequence ID" value="EME30335"/>
    <property type="gene ID" value="Gasu_22440"/>
</dbReference>
<evidence type="ECO:0000259" key="3">
    <source>
        <dbReference type="Pfam" id="PF04676"/>
    </source>
</evidence>
<dbReference type="Pfam" id="PF04676">
    <property type="entry name" value="CwfJ_C_2"/>
    <property type="match status" value="1"/>
</dbReference>
<comment type="similarity">
    <text evidence="1">Belongs to the CWF19 family.</text>
</comment>
<evidence type="ECO:0000313" key="5">
    <source>
        <dbReference type="EMBL" id="EME30335.1"/>
    </source>
</evidence>
<dbReference type="KEGG" id="gsl:Gasu_22440"/>
<feature type="compositionally biased region" description="Basic and acidic residues" evidence="2">
    <location>
        <begin position="67"/>
        <end position="77"/>
    </location>
</feature>
<protein>
    <recommendedName>
        <fullName evidence="7">CWF19-like protein 2</fullName>
    </recommendedName>
</protein>
<dbReference type="eggNOG" id="KOG2477">
    <property type="taxonomic scope" value="Eukaryota"/>
</dbReference>
<proteinExistence type="inferred from homology"/>
<feature type="region of interest" description="Disordered" evidence="2">
    <location>
        <begin position="1"/>
        <end position="94"/>
    </location>
</feature>
<feature type="domain" description="Cwf19-like protein C-terminal" evidence="3">
    <location>
        <begin position="310"/>
        <end position="407"/>
    </location>
</feature>